<dbReference type="GO" id="GO:0042274">
    <property type="term" value="P:ribosomal small subunit biogenesis"/>
    <property type="evidence" value="ECO:0007669"/>
    <property type="project" value="UniProtKB-UniRule"/>
</dbReference>
<dbReference type="HOGENOM" id="CLU_079096_0_1_2"/>
<dbReference type="PANTHER" id="PTHR12595">
    <property type="entry name" value="POS9-ACTIVATING FACTOR FAP7-RELATED"/>
    <property type="match status" value="1"/>
</dbReference>
<evidence type="ECO:0000313" key="8">
    <source>
        <dbReference type="EMBL" id="AFD00612.1"/>
    </source>
</evidence>
<feature type="binding site" evidence="7">
    <location>
        <position position="10"/>
    </location>
    <ligand>
        <name>ATP</name>
        <dbReference type="ChEBI" id="CHEBI:30616"/>
    </ligand>
</feature>
<dbReference type="eggNOG" id="arCOG01038">
    <property type="taxonomic scope" value="Archaea"/>
</dbReference>
<evidence type="ECO:0000256" key="2">
    <source>
        <dbReference type="ARBA" id="ARBA00022552"/>
    </source>
</evidence>
<gene>
    <name evidence="8" type="ordered locus">Mtc_1871</name>
</gene>
<feature type="binding site" evidence="7">
    <location>
        <position position="13"/>
    </location>
    <ligand>
        <name>ATP</name>
        <dbReference type="ChEBI" id="CHEBI:30616"/>
    </ligand>
</feature>
<dbReference type="GeneID" id="11972018"/>
<dbReference type="Pfam" id="PF13238">
    <property type="entry name" value="AAA_18"/>
    <property type="match status" value="1"/>
</dbReference>
<dbReference type="HAMAP" id="MF_00039">
    <property type="entry name" value="Adenylate_kinase_AK6"/>
    <property type="match status" value="1"/>
</dbReference>
<feature type="binding site" evidence="7">
    <location>
        <position position="98"/>
    </location>
    <ligand>
        <name>ATP</name>
        <dbReference type="ChEBI" id="CHEBI:30616"/>
    </ligand>
</feature>
<dbReference type="GO" id="GO:0004017">
    <property type="term" value="F:AMP kinase activity"/>
    <property type="evidence" value="ECO:0007669"/>
    <property type="project" value="UniProtKB-UniRule"/>
</dbReference>
<reference evidence="8 9" key="1">
    <citation type="journal article" date="2012" name="J. Bacteriol.">
        <title>Complete genome sequence of a thermophilic methanogen, Methanocella conradii HZ254, isolated from Chinese rice field soil.</title>
        <authorList>
            <person name="Lu Z."/>
            <person name="Lu Y."/>
        </authorList>
    </citation>
    <scope>NUCLEOTIDE SEQUENCE [LARGE SCALE GENOMIC DNA]</scope>
    <source>
        <strain evidence="9">DSM 24694 / JCM 17849 / CGMCC 1.5162 / HZ254</strain>
    </source>
</reference>
<dbReference type="RefSeq" id="WP_014406443.1">
    <property type="nucleotide sequence ID" value="NC_017034.1"/>
</dbReference>
<dbReference type="Proteomes" id="UP000005233">
    <property type="component" value="Chromosome"/>
</dbReference>
<feature type="region of interest" description="LID" evidence="7">
    <location>
        <begin position="97"/>
        <end position="107"/>
    </location>
</feature>
<keyword evidence="3 7" id="KW-0808">Transferase</keyword>
<evidence type="ECO:0000256" key="3">
    <source>
        <dbReference type="ARBA" id="ARBA00022679"/>
    </source>
</evidence>
<feature type="binding site" evidence="7">
    <location>
        <position position="12"/>
    </location>
    <ligand>
        <name>ATP</name>
        <dbReference type="ChEBI" id="CHEBI:30616"/>
    </ligand>
</feature>
<dbReference type="GO" id="GO:0005524">
    <property type="term" value="F:ATP binding"/>
    <property type="evidence" value="ECO:0007669"/>
    <property type="project" value="UniProtKB-UniRule"/>
</dbReference>
<dbReference type="STRING" id="1041930.Mtc_1871"/>
<organism evidence="8 9">
    <name type="scientific">Methanocella conradii (strain DSM 24694 / JCM 17849 / CGMCC 1.5162 / HZ254)</name>
    <dbReference type="NCBI Taxonomy" id="1041930"/>
    <lineage>
        <taxon>Archaea</taxon>
        <taxon>Methanobacteriati</taxon>
        <taxon>Methanobacteriota</taxon>
        <taxon>Stenosarchaea group</taxon>
        <taxon>Methanomicrobia</taxon>
        <taxon>Methanocellales</taxon>
        <taxon>Methanocellaceae</taxon>
        <taxon>Methanocella</taxon>
    </lineage>
</organism>
<proteinExistence type="inferred from homology"/>
<evidence type="ECO:0000256" key="5">
    <source>
        <dbReference type="ARBA" id="ARBA00022777"/>
    </source>
</evidence>
<feature type="binding site" evidence="7">
    <location>
        <position position="14"/>
    </location>
    <ligand>
        <name>ATP</name>
        <dbReference type="ChEBI" id="CHEBI:30616"/>
    </ligand>
</feature>
<dbReference type="InterPro" id="IPR027417">
    <property type="entry name" value="P-loop_NTPase"/>
</dbReference>
<comment type="subunit">
    <text evidence="7">Interacts with uS11. Not a structural component of 40S pre-ribosomes, but transiently interacts with them by binding to uS11.</text>
</comment>
<evidence type="ECO:0000256" key="1">
    <source>
        <dbReference type="ARBA" id="ARBA00022517"/>
    </source>
</evidence>
<protein>
    <recommendedName>
        <fullName evidence="7">Putative adenylate kinase</fullName>
        <shortName evidence="7">AK</shortName>
        <ecNumber evidence="7">2.7.4.3</ecNumber>
    </recommendedName>
    <alternativeName>
        <fullName evidence="7">ATP-AMP transphosphorylase</fullName>
    </alternativeName>
</protein>
<comment type="catalytic activity">
    <reaction evidence="7">
        <text>ATP + H2O = ADP + phosphate + H(+)</text>
        <dbReference type="Rhea" id="RHEA:13065"/>
        <dbReference type="ChEBI" id="CHEBI:15377"/>
        <dbReference type="ChEBI" id="CHEBI:15378"/>
        <dbReference type="ChEBI" id="CHEBI:30616"/>
        <dbReference type="ChEBI" id="CHEBI:43474"/>
        <dbReference type="ChEBI" id="CHEBI:456216"/>
    </reaction>
</comment>
<dbReference type="SUPFAM" id="SSF52540">
    <property type="entry name" value="P-loop containing nucleoside triphosphate hydrolases"/>
    <property type="match status" value="1"/>
</dbReference>
<evidence type="ECO:0000256" key="6">
    <source>
        <dbReference type="ARBA" id="ARBA00022840"/>
    </source>
</evidence>
<sequence>MKIALTGTPGTGKSTVADMANAGFIVIHLNDLIKSGYYEGIDEERGCLIADVERLSRLVEGMEGDIILEGHVSHLMPVDAIVVLRASPGALRERLRRRGWSEAKISENVEAEALDAILIEALETGKKVYEVDTTNLTPTQVRDALVEIIRGTDKYAPGSVDFSEEAFL</sequence>
<name>H8IAV7_METCZ</name>
<keyword evidence="1 7" id="KW-0690">Ribosome biogenesis</keyword>
<keyword evidence="5 7" id="KW-0418">Kinase</keyword>
<comment type="catalytic activity">
    <reaction evidence="7">
        <text>AMP + ATP = 2 ADP</text>
        <dbReference type="Rhea" id="RHEA:12973"/>
        <dbReference type="ChEBI" id="CHEBI:30616"/>
        <dbReference type="ChEBI" id="CHEBI:456215"/>
        <dbReference type="ChEBI" id="CHEBI:456216"/>
        <dbReference type="EC" id="2.7.4.3"/>
    </reaction>
</comment>
<dbReference type="GO" id="GO:0016887">
    <property type="term" value="F:ATP hydrolysis activity"/>
    <property type="evidence" value="ECO:0007669"/>
    <property type="project" value="InterPro"/>
</dbReference>
<dbReference type="OrthoDB" id="8730at2157"/>
<keyword evidence="9" id="KW-1185">Reference proteome</keyword>
<comment type="caution">
    <text evidence="7">Lacks conserved residue(s) required for the propagation of feature annotation.</text>
</comment>
<evidence type="ECO:0000313" key="9">
    <source>
        <dbReference type="Proteomes" id="UP000005233"/>
    </source>
</evidence>
<dbReference type="Gene3D" id="3.40.50.300">
    <property type="entry name" value="P-loop containing nucleotide triphosphate hydrolases"/>
    <property type="match status" value="1"/>
</dbReference>
<dbReference type="KEGG" id="mez:Mtc_1871"/>
<feature type="binding site" evidence="7">
    <location>
        <position position="15"/>
    </location>
    <ligand>
        <name>ATP</name>
        <dbReference type="ChEBI" id="CHEBI:30616"/>
    </ligand>
</feature>
<dbReference type="InterPro" id="IPR020618">
    <property type="entry name" value="Adenyl_kinase_AK6"/>
</dbReference>
<keyword evidence="6 7" id="KW-0067">ATP-binding</keyword>
<dbReference type="GO" id="GO:0006364">
    <property type="term" value="P:rRNA processing"/>
    <property type="evidence" value="ECO:0007669"/>
    <property type="project" value="UniProtKB-KW"/>
</dbReference>
<dbReference type="EC" id="2.7.4.3" evidence="7"/>
<evidence type="ECO:0000256" key="4">
    <source>
        <dbReference type="ARBA" id="ARBA00022741"/>
    </source>
</evidence>
<comment type="function">
    <text evidence="7">Broad-specificity nucleoside monophosphate (NMP) kinase that catalyzes the reversible transfer of the terminal phosphate group between nucleoside triphosphates and monophosphates. Has also ATPase activity. Involved in the late maturation steps of the 30S ribosomal particles, specifically 16S rRNA maturation. While NMP activity is not required for ribosome maturation, ATPase activity is. Associates transiently with small ribosomal subunit protein uS11. ATP hydrolysis breaks the interaction with uS11. May temporarily remove uS11 from the ribosome to enable a conformational change of the ribosomal RNA that is needed for the final maturation step of the small ribosomal subunit.</text>
</comment>
<evidence type="ECO:0000256" key="7">
    <source>
        <dbReference type="HAMAP-Rule" id="MF_00039"/>
    </source>
</evidence>
<dbReference type="AlphaFoldDB" id="H8IAV7"/>
<accession>H8IAV7</accession>
<keyword evidence="4 7" id="KW-0547">Nucleotide-binding</keyword>
<dbReference type="PANTHER" id="PTHR12595:SF0">
    <property type="entry name" value="ADENYLATE KINASE ISOENZYME 6"/>
    <property type="match status" value="1"/>
</dbReference>
<comment type="similarity">
    <text evidence="7">Belongs to the adenylate kinase family. AK6 subfamily.</text>
</comment>
<keyword evidence="2 7" id="KW-0698">rRNA processing</keyword>
<dbReference type="EMBL" id="CP003243">
    <property type="protein sequence ID" value="AFD00612.1"/>
    <property type="molecule type" value="Genomic_DNA"/>
</dbReference>